<gene>
    <name evidence="2" type="ORF">DFH94DRAFT_211578</name>
</gene>
<name>A0A9P5JZA0_9AGAM</name>
<keyword evidence="1" id="KW-0472">Membrane</keyword>
<dbReference type="EMBL" id="WHVB01000025">
    <property type="protein sequence ID" value="KAF8470463.1"/>
    <property type="molecule type" value="Genomic_DNA"/>
</dbReference>
<comment type="caution">
    <text evidence="2">The sequence shown here is derived from an EMBL/GenBank/DDBJ whole genome shotgun (WGS) entry which is preliminary data.</text>
</comment>
<sequence>MCAYKRIQLLFAQTQLSAARTRDYARRGGRFATATWHSYIHIPQPRVNIQSSTEPHSYGVTVWLSPQSFDKEDVDEKKGSSNGHIAVPTHTHAQHASVKFSAVSTAYCKSRSSYIVLDTTRITATGEISYIIRVLGGRMTRTNYTYPWLFLSCYMLCYIVITTIHAMLKQTFPQSVVVFLIF</sequence>
<evidence type="ECO:0000256" key="1">
    <source>
        <dbReference type="SAM" id="Phobius"/>
    </source>
</evidence>
<organism evidence="2 3">
    <name type="scientific">Russula ochroleuca</name>
    <dbReference type="NCBI Taxonomy" id="152965"/>
    <lineage>
        <taxon>Eukaryota</taxon>
        <taxon>Fungi</taxon>
        <taxon>Dikarya</taxon>
        <taxon>Basidiomycota</taxon>
        <taxon>Agaricomycotina</taxon>
        <taxon>Agaricomycetes</taxon>
        <taxon>Russulales</taxon>
        <taxon>Russulaceae</taxon>
        <taxon>Russula</taxon>
    </lineage>
</organism>
<reference evidence="2" key="1">
    <citation type="submission" date="2019-10" db="EMBL/GenBank/DDBJ databases">
        <authorList>
            <consortium name="DOE Joint Genome Institute"/>
            <person name="Kuo A."/>
            <person name="Miyauchi S."/>
            <person name="Kiss E."/>
            <person name="Drula E."/>
            <person name="Kohler A."/>
            <person name="Sanchez-Garcia M."/>
            <person name="Andreopoulos B."/>
            <person name="Barry K.W."/>
            <person name="Bonito G."/>
            <person name="Buee M."/>
            <person name="Carver A."/>
            <person name="Chen C."/>
            <person name="Cichocki N."/>
            <person name="Clum A."/>
            <person name="Culley D."/>
            <person name="Crous P.W."/>
            <person name="Fauchery L."/>
            <person name="Girlanda M."/>
            <person name="Hayes R."/>
            <person name="Keri Z."/>
            <person name="LaButti K."/>
            <person name="Lipzen A."/>
            <person name="Lombard V."/>
            <person name="Magnuson J."/>
            <person name="Maillard F."/>
            <person name="Morin E."/>
            <person name="Murat C."/>
            <person name="Nolan M."/>
            <person name="Ohm R."/>
            <person name="Pangilinan J."/>
            <person name="Pereira M."/>
            <person name="Perotto S."/>
            <person name="Peter M."/>
            <person name="Riley R."/>
            <person name="Sitrit Y."/>
            <person name="Stielow B."/>
            <person name="Szollosi G."/>
            <person name="Zifcakova L."/>
            <person name="Stursova M."/>
            <person name="Spatafora J.W."/>
            <person name="Tedersoo L."/>
            <person name="Vaario L.-M."/>
            <person name="Yamada A."/>
            <person name="Yan M."/>
            <person name="Wang P."/>
            <person name="Xu J."/>
            <person name="Bruns T."/>
            <person name="Baldrian P."/>
            <person name="Vilgalys R."/>
            <person name="Henrissat B."/>
            <person name="Grigoriev I.V."/>
            <person name="Hibbett D."/>
            <person name="Nagy L.G."/>
            <person name="Martin F.M."/>
        </authorList>
    </citation>
    <scope>NUCLEOTIDE SEQUENCE</scope>
    <source>
        <strain evidence="2">Prilba</strain>
    </source>
</reference>
<accession>A0A9P5JZA0</accession>
<evidence type="ECO:0000313" key="3">
    <source>
        <dbReference type="Proteomes" id="UP000759537"/>
    </source>
</evidence>
<dbReference type="Proteomes" id="UP000759537">
    <property type="component" value="Unassembled WGS sequence"/>
</dbReference>
<proteinExistence type="predicted"/>
<keyword evidence="1" id="KW-1133">Transmembrane helix</keyword>
<reference evidence="2" key="2">
    <citation type="journal article" date="2020" name="Nat. Commun.">
        <title>Large-scale genome sequencing of mycorrhizal fungi provides insights into the early evolution of symbiotic traits.</title>
        <authorList>
            <person name="Miyauchi S."/>
            <person name="Kiss E."/>
            <person name="Kuo A."/>
            <person name="Drula E."/>
            <person name="Kohler A."/>
            <person name="Sanchez-Garcia M."/>
            <person name="Morin E."/>
            <person name="Andreopoulos B."/>
            <person name="Barry K.W."/>
            <person name="Bonito G."/>
            <person name="Buee M."/>
            <person name="Carver A."/>
            <person name="Chen C."/>
            <person name="Cichocki N."/>
            <person name="Clum A."/>
            <person name="Culley D."/>
            <person name="Crous P.W."/>
            <person name="Fauchery L."/>
            <person name="Girlanda M."/>
            <person name="Hayes R.D."/>
            <person name="Keri Z."/>
            <person name="LaButti K."/>
            <person name="Lipzen A."/>
            <person name="Lombard V."/>
            <person name="Magnuson J."/>
            <person name="Maillard F."/>
            <person name="Murat C."/>
            <person name="Nolan M."/>
            <person name="Ohm R.A."/>
            <person name="Pangilinan J."/>
            <person name="Pereira M.F."/>
            <person name="Perotto S."/>
            <person name="Peter M."/>
            <person name="Pfister S."/>
            <person name="Riley R."/>
            <person name="Sitrit Y."/>
            <person name="Stielow J.B."/>
            <person name="Szollosi G."/>
            <person name="Zifcakova L."/>
            <person name="Stursova M."/>
            <person name="Spatafora J.W."/>
            <person name="Tedersoo L."/>
            <person name="Vaario L.M."/>
            <person name="Yamada A."/>
            <person name="Yan M."/>
            <person name="Wang P."/>
            <person name="Xu J."/>
            <person name="Bruns T."/>
            <person name="Baldrian P."/>
            <person name="Vilgalys R."/>
            <person name="Dunand C."/>
            <person name="Henrissat B."/>
            <person name="Grigoriev I.V."/>
            <person name="Hibbett D."/>
            <person name="Nagy L.G."/>
            <person name="Martin F.M."/>
        </authorList>
    </citation>
    <scope>NUCLEOTIDE SEQUENCE</scope>
    <source>
        <strain evidence="2">Prilba</strain>
    </source>
</reference>
<protein>
    <submittedName>
        <fullName evidence="2">Uncharacterized protein</fullName>
    </submittedName>
</protein>
<keyword evidence="1" id="KW-0812">Transmembrane</keyword>
<dbReference type="AlphaFoldDB" id="A0A9P5JZA0"/>
<feature type="transmembrane region" description="Helical" evidence="1">
    <location>
        <begin position="148"/>
        <end position="168"/>
    </location>
</feature>
<evidence type="ECO:0000313" key="2">
    <source>
        <dbReference type="EMBL" id="KAF8470463.1"/>
    </source>
</evidence>
<keyword evidence="3" id="KW-1185">Reference proteome</keyword>